<feature type="transmembrane region" description="Helical" evidence="1">
    <location>
        <begin position="52"/>
        <end position="71"/>
    </location>
</feature>
<accession>A0A6P1NPG2</accession>
<dbReference type="AlphaFoldDB" id="A0A6P1NPG2"/>
<gene>
    <name evidence="2" type="ORF">GU243_14115</name>
</gene>
<keyword evidence="3" id="KW-1185">Reference proteome</keyword>
<evidence type="ECO:0008006" key="4">
    <source>
        <dbReference type="Google" id="ProtNLM"/>
    </source>
</evidence>
<evidence type="ECO:0000313" key="2">
    <source>
        <dbReference type="EMBL" id="QHK20677.1"/>
    </source>
</evidence>
<protein>
    <recommendedName>
        <fullName evidence="4">DUF1304 domain-containing protein</fullName>
    </recommendedName>
</protein>
<sequence>MQLAQLAATTACVLLAALAVFQAALVAGAPLGRFAWGGQHNVLPAKLRTGSATSIILYVLFAYVALARAGFAAPLVNQGFTDVFCWVLTAYFALGIVLNGISRSKPERLVMTPTVVILTALYLVLALS</sequence>
<evidence type="ECO:0000256" key="1">
    <source>
        <dbReference type="SAM" id="Phobius"/>
    </source>
</evidence>
<feature type="transmembrane region" description="Helical" evidence="1">
    <location>
        <begin position="83"/>
        <end position="102"/>
    </location>
</feature>
<dbReference type="Proteomes" id="UP000464186">
    <property type="component" value="Chromosome"/>
</dbReference>
<keyword evidence="1" id="KW-1133">Transmembrane helix</keyword>
<feature type="transmembrane region" description="Helical" evidence="1">
    <location>
        <begin position="108"/>
        <end position="127"/>
    </location>
</feature>
<keyword evidence="1" id="KW-0472">Membrane</keyword>
<proteinExistence type="predicted"/>
<reference evidence="2 3" key="1">
    <citation type="submission" date="2020-01" db="EMBL/GenBank/DDBJ databases">
        <title>Pseudarthrobacter psychrotolerans sp. nov., isolated from antarctic soil.</title>
        <authorList>
            <person name="Shin Y."/>
            <person name="Park W."/>
        </authorList>
    </citation>
    <scope>NUCLEOTIDE SEQUENCE [LARGE SCALE GENOMIC DNA]</scope>
    <source>
        <strain evidence="2 3">YJ56</strain>
    </source>
</reference>
<keyword evidence="1" id="KW-0812">Transmembrane</keyword>
<dbReference type="EMBL" id="CP047898">
    <property type="protein sequence ID" value="QHK20677.1"/>
    <property type="molecule type" value="Genomic_DNA"/>
</dbReference>
<evidence type="ECO:0000313" key="3">
    <source>
        <dbReference type="Proteomes" id="UP000464186"/>
    </source>
</evidence>
<dbReference type="KEGG" id="psey:GU243_14115"/>
<organism evidence="2 3">
    <name type="scientific">Pseudarthrobacter psychrotolerans</name>
    <dbReference type="NCBI Taxonomy" id="2697569"/>
    <lineage>
        <taxon>Bacteria</taxon>
        <taxon>Bacillati</taxon>
        <taxon>Actinomycetota</taxon>
        <taxon>Actinomycetes</taxon>
        <taxon>Micrococcales</taxon>
        <taxon>Micrococcaceae</taxon>
        <taxon>Pseudarthrobacter</taxon>
    </lineage>
</organism>
<name>A0A6P1NPG2_9MICC</name>